<proteinExistence type="inferred from homology"/>
<keyword evidence="12" id="KW-1185">Reference proteome</keyword>
<keyword evidence="7" id="KW-0030">Aminoacyl-tRNA synthetase</keyword>
<evidence type="ECO:0000256" key="3">
    <source>
        <dbReference type="ARBA" id="ARBA00022598"/>
    </source>
</evidence>
<dbReference type="PANTHER" id="PTHR22594">
    <property type="entry name" value="ASPARTYL/LYSYL-TRNA SYNTHETASE"/>
    <property type="match status" value="1"/>
</dbReference>
<keyword evidence="3" id="KW-0436">Ligase</keyword>
<dbReference type="SUPFAM" id="SSF50249">
    <property type="entry name" value="Nucleic acid-binding proteins"/>
    <property type="match status" value="1"/>
</dbReference>
<reference evidence="11" key="1">
    <citation type="submission" date="2023-04" db="EMBL/GenBank/DDBJ databases">
        <title>Candida boidinii NBRC 10035.</title>
        <authorList>
            <person name="Ichikawa N."/>
            <person name="Sato H."/>
            <person name="Tonouchi N."/>
        </authorList>
    </citation>
    <scope>NUCLEOTIDE SEQUENCE</scope>
    <source>
        <strain evidence="11">NBRC 10035</strain>
    </source>
</reference>
<feature type="domain" description="Aminoacyl-transfer RNA synthetases class-II family profile" evidence="10">
    <location>
        <begin position="170"/>
        <end position="491"/>
    </location>
</feature>
<dbReference type="GO" id="GO:0003676">
    <property type="term" value="F:nucleic acid binding"/>
    <property type="evidence" value="ECO:0007669"/>
    <property type="project" value="InterPro"/>
</dbReference>
<dbReference type="NCBIfam" id="NF003037">
    <property type="entry name" value="PRK03932.1"/>
    <property type="match status" value="1"/>
</dbReference>
<keyword evidence="4" id="KW-0547">Nucleotide-binding</keyword>
<dbReference type="SUPFAM" id="SSF55681">
    <property type="entry name" value="Class II aaRS and biotin synthetases"/>
    <property type="match status" value="1"/>
</dbReference>
<dbReference type="FunFam" id="3.30.930.10:FF:000016">
    <property type="entry name" value="Asparagine--tRNA ligase"/>
    <property type="match status" value="1"/>
</dbReference>
<dbReference type="InterPro" id="IPR002312">
    <property type="entry name" value="Asp/Asn-tRNA-synth_IIb"/>
</dbReference>
<organism evidence="11 12">
    <name type="scientific">Candida boidinii</name>
    <name type="common">Yeast</name>
    <dbReference type="NCBI Taxonomy" id="5477"/>
    <lineage>
        <taxon>Eukaryota</taxon>
        <taxon>Fungi</taxon>
        <taxon>Dikarya</taxon>
        <taxon>Ascomycota</taxon>
        <taxon>Saccharomycotina</taxon>
        <taxon>Pichiomycetes</taxon>
        <taxon>Pichiales</taxon>
        <taxon>Pichiaceae</taxon>
        <taxon>Ogataea</taxon>
        <taxon>Ogataea/Candida clade</taxon>
    </lineage>
</organism>
<dbReference type="EC" id="6.1.1.22" evidence="2"/>
<dbReference type="GO" id="GO:0005739">
    <property type="term" value="C:mitochondrion"/>
    <property type="evidence" value="ECO:0007669"/>
    <property type="project" value="TreeGrafter"/>
</dbReference>
<dbReference type="InterPro" id="IPR004365">
    <property type="entry name" value="NA-bd_OB_tRNA"/>
</dbReference>
<name>A0A9W6SW14_CANBO</name>
<evidence type="ECO:0000256" key="7">
    <source>
        <dbReference type="ARBA" id="ARBA00023146"/>
    </source>
</evidence>
<keyword evidence="5" id="KW-0067">ATP-binding</keyword>
<dbReference type="Pfam" id="PF00152">
    <property type="entry name" value="tRNA-synt_2"/>
    <property type="match status" value="1"/>
</dbReference>
<dbReference type="Pfam" id="PF01336">
    <property type="entry name" value="tRNA_anti-codon"/>
    <property type="match status" value="1"/>
</dbReference>
<dbReference type="GO" id="GO:0006421">
    <property type="term" value="P:asparaginyl-tRNA aminoacylation"/>
    <property type="evidence" value="ECO:0007669"/>
    <property type="project" value="InterPro"/>
</dbReference>
<dbReference type="PANTHER" id="PTHR22594:SF34">
    <property type="entry name" value="ASPARAGINE--TRNA LIGASE, MITOCHONDRIAL-RELATED"/>
    <property type="match status" value="1"/>
</dbReference>
<dbReference type="CDD" id="cd00776">
    <property type="entry name" value="AsxRS_core"/>
    <property type="match status" value="1"/>
</dbReference>
<dbReference type="InterPro" id="IPR012340">
    <property type="entry name" value="NA-bd_OB-fold"/>
</dbReference>
<dbReference type="AlphaFoldDB" id="A0A9W6SW14"/>
<dbReference type="InterPro" id="IPR004364">
    <property type="entry name" value="Aa-tRNA-synt_II"/>
</dbReference>
<dbReference type="GO" id="GO:0004816">
    <property type="term" value="F:asparagine-tRNA ligase activity"/>
    <property type="evidence" value="ECO:0007669"/>
    <property type="project" value="UniProtKB-EC"/>
</dbReference>
<comment type="similarity">
    <text evidence="1">Belongs to the class-II aminoacyl-tRNA synthetase family.</text>
</comment>
<evidence type="ECO:0000313" key="11">
    <source>
        <dbReference type="EMBL" id="GME67354.1"/>
    </source>
</evidence>
<evidence type="ECO:0000256" key="1">
    <source>
        <dbReference type="ARBA" id="ARBA00008226"/>
    </source>
</evidence>
<evidence type="ECO:0000256" key="2">
    <source>
        <dbReference type="ARBA" id="ARBA00012816"/>
    </source>
</evidence>
<dbReference type="PROSITE" id="PS50862">
    <property type="entry name" value="AA_TRNA_LIGASE_II"/>
    <property type="match status" value="1"/>
</dbReference>
<gene>
    <name evidence="11" type="ORF">Cboi02_000077900</name>
</gene>
<evidence type="ECO:0000259" key="10">
    <source>
        <dbReference type="PROSITE" id="PS50862"/>
    </source>
</evidence>
<dbReference type="Proteomes" id="UP001165120">
    <property type="component" value="Unassembled WGS sequence"/>
</dbReference>
<dbReference type="GO" id="GO:0005524">
    <property type="term" value="F:ATP binding"/>
    <property type="evidence" value="ECO:0007669"/>
    <property type="project" value="UniProtKB-KW"/>
</dbReference>
<dbReference type="NCBIfam" id="TIGR00457">
    <property type="entry name" value="asnS"/>
    <property type="match status" value="1"/>
</dbReference>
<evidence type="ECO:0000313" key="12">
    <source>
        <dbReference type="Proteomes" id="UP001165120"/>
    </source>
</evidence>
<comment type="caution">
    <text evidence="11">The sequence shown here is derived from an EMBL/GenBank/DDBJ whole genome shotgun (WGS) entry which is preliminary data.</text>
</comment>
<dbReference type="CDD" id="cd04318">
    <property type="entry name" value="EcAsnRS_like_N"/>
    <property type="match status" value="1"/>
</dbReference>
<dbReference type="EMBL" id="BSXN01000156">
    <property type="protein sequence ID" value="GME67354.1"/>
    <property type="molecule type" value="Genomic_DNA"/>
</dbReference>
<dbReference type="Gene3D" id="2.40.50.140">
    <property type="entry name" value="Nucleic acid-binding proteins"/>
    <property type="match status" value="1"/>
</dbReference>
<dbReference type="InterPro" id="IPR045864">
    <property type="entry name" value="aa-tRNA-synth_II/BPL/LPL"/>
</dbReference>
<protein>
    <recommendedName>
        <fullName evidence="9">Asparagine--tRNA ligase, mitochondrial</fullName>
        <ecNumber evidence="2">6.1.1.22</ecNumber>
    </recommendedName>
    <alternativeName>
        <fullName evidence="8">Asparaginyl-tRNA synthetase</fullName>
    </alternativeName>
</protein>
<dbReference type="InterPro" id="IPR004522">
    <property type="entry name" value="Asn-tRNA-ligase"/>
</dbReference>
<keyword evidence="6" id="KW-0648">Protein biosynthesis</keyword>
<evidence type="ECO:0000256" key="5">
    <source>
        <dbReference type="ARBA" id="ARBA00022840"/>
    </source>
</evidence>
<accession>A0A9W6SW14</accession>
<dbReference type="PRINTS" id="PR01042">
    <property type="entry name" value="TRNASYNTHASP"/>
</dbReference>
<dbReference type="Gene3D" id="3.30.930.10">
    <property type="entry name" value="Bira Bifunctional Protein, Domain 2"/>
    <property type="match status" value="1"/>
</dbReference>
<evidence type="ECO:0000256" key="4">
    <source>
        <dbReference type="ARBA" id="ARBA00022741"/>
    </source>
</evidence>
<sequence>MLSRSIKYRYNYKPISSNFSRLISSSRVTENSQKFPLNPCINEILTNPPSPNTKIQVSGWIKASRISKNVAFIDIVDGTTHQDVKCIVRPPSLLPETLNTGSSIEVSGVWSEGKGKQKFEVQVTSENEGKVDVLGEIEELYPLQKKNHSIQFLRTIPQYRWRTESLASILRFRSQVETNLVNFFNKHSFIKTHPPIVTASDCEGAGEMFRIESNSMLSNKKEEEKFFGKEAFLTVSTQLHLEVLCAALNRVWTLTPCFRAEESDTNRHLSEFWMLEAEIAFTNSLTEITKFAELMIKSTVEMLVENKNNEGSNLIDTVDKSIKDQMTSRWEMLLSKENWDSITYTEAIEILQKNVQDGKVKFTYSPVWGDSLKSEHEKWLAGEYFKGPVFVTDYPLEEKAFYMKINEDKKTVACFDLLVPDIGELIGGSLREHDLQKLTNEMIRRGMDPKPLEWYLDLRRNGSMPHGGFGMGFERLLLYLSHGENIKDVIPFPRNVNNCIC</sequence>
<dbReference type="InterPro" id="IPR006195">
    <property type="entry name" value="aa-tRNA-synth_II"/>
</dbReference>
<evidence type="ECO:0000256" key="8">
    <source>
        <dbReference type="ARBA" id="ARBA00029886"/>
    </source>
</evidence>
<evidence type="ECO:0000256" key="6">
    <source>
        <dbReference type="ARBA" id="ARBA00022917"/>
    </source>
</evidence>
<evidence type="ECO:0000256" key="9">
    <source>
        <dbReference type="ARBA" id="ARBA00068798"/>
    </source>
</evidence>